<keyword evidence="2 5" id="KW-0238">DNA-binding</keyword>
<dbReference type="Gene3D" id="1.10.10.60">
    <property type="entry name" value="Homeodomain-like"/>
    <property type="match status" value="1"/>
</dbReference>
<dbReference type="PROSITE" id="PS50071">
    <property type="entry name" value="HOMEOBOX_2"/>
    <property type="match status" value="1"/>
</dbReference>
<dbReference type="InterPro" id="IPR020479">
    <property type="entry name" value="HD_metazoa"/>
</dbReference>
<evidence type="ECO:0000313" key="9">
    <source>
        <dbReference type="EnsemblMetazoa" id="XP_022661537"/>
    </source>
</evidence>
<evidence type="ECO:0000313" key="10">
    <source>
        <dbReference type="Proteomes" id="UP000594260"/>
    </source>
</evidence>
<dbReference type="Proteomes" id="UP000594260">
    <property type="component" value="Unplaced"/>
</dbReference>
<dbReference type="Pfam" id="PF00046">
    <property type="entry name" value="Homeodomain"/>
    <property type="match status" value="1"/>
</dbReference>
<dbReference type="InterPro" id="IPR009057">
    <property type="entry name" value="Homeodomain-like_sf"/>
</dbReference>
<dbReference type="EnsemblMetazoa" id="XM_022805802">
    <property type="protein sequence ID" value="XP_022661537"/>
    <property type="gene ID" value="LOC111250475"/>
</dbReference>
<dbReference type="GO" id="GO:0048812">
    <property type="term" value="P:neuron projection morphogenesis"/>
    <property type="evidence" value="ECO:0007669"/>
    <property type="project" value="TreeGrafter"/>
</dbReference>
<dbReference type="PANTHER" id="PTHR24335:SF4">
    <property type="entry name" value="EXTRA-EXTRA"/>
    <property type="match status" value="1"/>
</dbReference>
<proteinExistence type="predicted"/>
<dbReference type="FunFam" id="1.10.10.60:FF:000357">
    <property type="entry name" value="Motor neuron and pancreas homeobox 1"/>
    <property type="match status" value="1"/>
</dbReference>
<evidence type="ECO:0000256" key="3">
    <source>
        <dbReference type="ARBA" id="ARBA00023155"/>
    </source>
</evidence>
<dbReference type="PRINTS" id="PR00024">
    <property type="entry name" value="HOMEOBOX"/>
</dbReference>
<feature type="compositionally biased region" description="Low complexity" evidence="7">
    <location>
        <begin position="495"/>
        <end position="508"/>
    </location>
</feature>
<evidence type="ECO:0000256" key="6">
    <source>
        <dbReference type="RuleBase" id="RU000682"/>
    </source>
</evidence>
<organism evidence="9 10">
    <name type="scientific">Varroa destructor</name>
    <name type="common">Honeybee mite</name>
    <dbReference type="NCBI Taxonomy" id="109461"/>
    <lineage>
        <taxon>Eukaryota</taxon>
        <taxon>Metazoa</taxon>
        <taxon>Ecdysozoa</taxon>
        <taxon>Arthropoda</taxon>
        <taxon>Chelicerata</taxon>
        <taxon>Arachnida</taxon>
        <taxon>Acari</taxon>
        <taxon>Parasitiformes</taxon>
        <taxon>Mesostigmata</taxon>
        <taxon>Gamasina</taxon>
        <taxon>Dermanyssoidea</taxon>
        <taxon>Varroidae</taxon>
        <taxon>Varroa</taxon>
    </lineage>
</organism>
<dbReference type="GeneID" id="111250475"/>
<name>A0A7M7K7E2_VARDE</name>
<comment type="subcellular location">
    <subcellularLocation>
        <location evidence="1 5 6">Nucleus</location>
    </subcellularLocation>
</comment>
<keyword evidence="4 5" id="KW-0539">Nucleus</keyword>
<dbReference type="InterPro" id="IPR001356">
    <property type="entry name" value="HD"/>
</dbReference>
<evidence type="ECO:0000256" key="5">
    <source>
        <dbReference type="PROSITE-ProRule" id="PRU00108"/>
    </source>
</evidence>
<feature type="region of interest" description="Disordered" evidence="7">
    <location>
        <begin position="430"/>
        <end position="519"/>
    </location>
</feature>
<dbReference type="KEGG" id="vde:111250475"/>
<feature type="DNA-binding region" description="Homeobox" evidence="5">
    <location>
        <begin position="239"/>
        <end position="298"/>
    </location>
</feature>
<dbReference type="GO" id="GO:1990837">
    <property type="term" value="F:sequence-specific double-stranded DNA binding"/>
    <property type="evidence" value="ECO:0007669"/>
    <property type="project" value="TreeGrafter"/>
</dbReference>
<keyword evidence="3 5" id="KW-0371">Homeobox</keyword>
<dbReference type="InParanoid" id="A0A7M7K7E2"/>
<dbReference type="AlphaFoldDB" id="A0A7M7K7E2"/>
<dbReference type="RefSeq" id="XP_022661537.1">
    <property type="nucleotide sequence ID" value="XM_022805802.1"/>
</dbReference>
<dbReference type="GO" id="GO:0005634">
    <property type="term" value="C:nucleus"/>
    <property type="evidence" value="ECO:0007669"/>
    <property type="project" value="UniProtKB-SubCell"/>
</dbReference>
<dbReference type="PANTHER" id="PTHR24335">
    <property type="entry name" value="MOTOR NEURON AND PANCREAS HOMEOBOX PROTEIN"/>
    <property type="match status" value="1"/>
</dbReference>
<feature type="domain" description="Homeobox" evidence="8">
    <location>
        <begin position="237"/>
        <end position="297"/>
    </location>
</feature>
<sequence>MPFTSTVASSSSSICFEEPENSTPFWLIRLVDAPGTPSTNILNDSIRCKLTFYPINCDSGSQPPVTKSTFSIDSLLRQRPCLDKQERLMFDKQDRLLLLEKQQDNWPRDSPSPSRSSSPSTSTSPTAASAQMAARLLSAFPNYPGLLSAVAGVTAAAGGPGGYPGPNHPGHPAHPSLGHPGVFGVIHHPTHGQIHDHSALSKVASGVSFEWLARSAGLYQRADGGGQQNGGGGLLGGKTRRPRTAFTSQQLLELENQFRLNKYLSRPKRFEVATNLMLTETQVKIWFQNRRMKWKRSKKAQQEAKAQQVAGARGSSCPVVSTGGNNDGGNGRASEQQPGTGMGTMTKAKEQDSLSACGLSPSAAESHLAVQLGPLANQLGPIANQMSSLNSQIGSLAQPSGPCPLPLNFSLSSSALGKIGGVVAVMGGTSTGRPKSGGSGLEESHGDVENDYPGSPEVDEDSSSQDSSRELMVDPEDLHDAAASSPREPKELREASSPALSSPATPTSGVAVTQDILGTQENTNNCIYRPYVV</sequence>
<dbReference type="InterPro" id="IPR042768">
    <property type="entry name" value="MNX1/Ceh-12"/>
</dbReference>
<evidence type="ECO:0000259" key="8">
    <source>
        <dbReference type="PROSITE" id="PS50071"/>
    </source>
</evidence>
<feature type="region of interest" description="Disordered" evidence="7">
    <location>
        <begin position="101"/>
        <end position="129"/>
    </location>
</feature>
<dbReference type="CDD" id="cd00086">
    <property type="entry name" value="homeodomain"/>
    <property type="match status" value="1"/>
</dbReference>
<evidence type="ECO:0000256" key="1">
    <source>
        <dbReference type="ARBA" id="ARBA00004123"/>
    </source>
</evidence>
<feature type="compositionally biased region" description="Basic and acidic residues" evidence="7">
    <location>
        <begin position="467"/>
        <end position="480"/>
    </location>
</feature>
<accession>A0A7M7K7E2</accession>
<dbReference type="PROSITE" id="PS00027">
    <property type="entry name" value="HOMEOBOX_1"/>
    <property type="match status" value="1"/>
</dbReference>
<dbReference type="GO" id="GO:0000981">
    <property type="term" value="F:DNA-binding transcription factor activity, RNA polymerase II-specific"/>
    <property type="evidence" value="ECO:0007669"/>
    <property type="project" value="InterPro"/>
</dbReference>
<evidence type="ECO:0000256" key="2">
    <source>
        <dbReference type="ARBA" id="ARBA00023125"/>
    </source>
</evidence>
<dbReference type="GO" id="GO:0007417">
    <property type="term" value="P:central nervous system development"/>
    <property type="evidence" value="ECO:0007669"/>
    <property type="project" value="TreeGrafter"/>
</dbReference>
<dbReference type="OrthoDB" id="6159439at2759"/>
<evidence type="ECO:0000256" key="4">
    <source>
        <dbReference type="ARBA" id="ARBA00023242"/>
    </source>
</evidence>
<dbReference type="InterPro" id="IPR017970">
    <property type="entry name" value="Homeobox_CS"/>
</dbReference>
<protein>
    <recommendedName>
        <fullName evidence="8">Homeobox domain-containing protein</fullName>
    </recommendedName>
</protein>
<feature type="region of interest" description="Disordered" evidence="7">
    <location>
        <begin position="297"/>
        <end position="348"/>
    </location>
</feature>
<evidence type="ECO:0000256" key="7">
    <source>
        <dbReference type="SAM" id="MobiDB-lite"/>
    </source>
</evidence>
<keyword evidence="10" id="KW-1185">Reference proteome</keyword>
<dbReference type="SUPFAM" id="SSF46689">
    <property type="entry name" value="Homeodomain-like"/>
    <property type="match status" value="1"/>
</dbReference>
<feature type="compositionally biased region" description="Low complexity" evidence="7">
    <location>
        <begin position="111"/>
        <end position="129"/>
    </location>
</feature>
<reference evidence="9" key="1">
    <citation type="submission" date="2021-01" db="UniProtKB">
        <authorList>
            <consortium name="EnsemblMetazoa"/>
        </authorList>
    </citation>
    <scope>IDENTIFICATION</scope>
</reference>
<dbReference type="SMART" id="SM00389">
    <property type="entry name" value="HOX"/>
    <property type="match status" value="1"/>
</dbReference>